<sequence>MSHSTISIPSDFTGESVRSSPSLVILSDTELEVIVVPIILPEIAPEAEAALVASPTPVLDLAIESDLEVEPSKALPSPDYVSVSHIHAPTSPGYHPRLDTESVPFEDEFEPIEDDSLEASEPLPAQVSPPPLVQITPTSSTEPTAVPCVISWAAPSLPYFGSSHRRSCHVSSSSSTSSAPSGPLPRRRHQISSYSTSLTYVRPSRKRCRPSTTSLPATSSTPAVLSYVLADRLLPRKSQAIEDRLDEQSEMIGGMYKHLLDMPLSRIEETMEEL</sequence>
<dbReference type="AlphaFoldDB" id="A0A6L2KGL0"/>
<accession>A0A6L2KGL0</accession>
<dbReference type="EMBL" id="BKCJ010002447">
    <property type="protein sequence ID" value="GEU48618.1"/>
    <property type="molecule type" value="Genomic_DNA"/>
</dbReference>
<evidence type="ECO:0000256" key="1">
    <source>
        <dbReference type="SAM" id="MobiDB-lite"/>
    </source>
</evidence>
<comment type="caution">
    <text evidence="2">The sequence shown here is derived from an EMBL/GenBank/DDBJ whole genome shotgun (WGS) entry which is preliminary data.</text>
</comment>
<protein>
    <submittedName>
        <fullName evidence="2">Uncharacterized protein</fullName>
    </submittedName>
</protein>
<gene>
    <name evidence="2" type="ORF">Tci_020596</name>
</gene>
<feature type="compositionally biased region" description="Low complexity" evidence="1">
    <location>
        <begin position="169"/>
        <end position="181"/>
    </location>
</feature>
<organism evidence="2">
    <name type="scientific">Tanacetum cinerariifolium</name>
    <name type="common">Dalmatian daisy</name>
    <name type="synonym">Chrysanthemum cinerariifolium</name>
    <dbReference type="NCBI Taxonomy" id="118510"/>
    <lineage>
        <taxon>Eukaryota</taxon>
        <taxon>Viridiplantae</taxon>
        <taxon>Streptophyta</taxon>
        <taxon>Embryophyta</taxon>
        <taxon>Tracheophyta</taxon>
        <taxon>Spermatophyta</taxon>
        <taxon>Magnoliopsida</taxon>
        <taxon>eudicotyledons</taxon>
        <taxon>Gunneridae</taxon>
        <taxon>Pentapetalae</taxon>
        <taxon>asterids</taxon>
        <taxon>campanulids</taxon>
        <taxon>Asterales</taxon>
        <taxon>Asteraceae</taxon>
        <taxon>Asteroideae</taxon>
        <taxon>Anthemideae</taxon>
        <taxon>Anthemidinae</taxon>
        <taxon>Tanacetum</taxon>
    </lineage>
</organism>
<reference evidence="2" key="1">
    <citation type="journal article" date="2019" name="Sci. Rep.">
        <title>Draft genome of Tanacetum cinerariifolium, the natural source of mosquito coil.</title>
        <authorList>
            <person name="Yamashiro T."/>
            <person name="Shiraishi A."/>
            <person name="Satake H."/>
            <person name="Nakayama K."/>
        </authorList>
    </citation>
    <scope>NUCLEOTIDE SEQUENCE</scope>
</reference>
<name>A0A6L2KGL0_TANCI</name>
<evidence type="ECO:0000313" key="2">
    <source>
        <dbReference type="EMBL" id="GEU48618.1"/>
    </source>
</evidence>
<proteinExistence type="predicted"/>
<feature type="region of interest" description="Disordered" evidence="1">
    <location>
        <begin position="168"/>
        <end position="195"/>
    </location>
</feature>